<dbReference type="EMBL" id="QLNT01000017">
    <property type="protein sequence ID" value="KAF3066257.1"/>
    <property type="molecule type" value="Genomic_DNA"/>
</dbReference>
<organism evidence="2 3">
    <name type="scientific">Trichoderma lentiforme</name>
    <dbReference type="NCBI Taxonomy" id="1567552"/>
    <lineage>
        <taxon>Eukaryota</taxon>
        <taxon>Fungi</taxon>
        <taxon>Dikarya</taxon>
        <taxon>Ascomycota</taxon>
        <taxon>Pezizomycotina</taxon>
        <taxon>Sordariomycetes</taxon>
        <taxon>Hypocreomycetidae</taxon>
        <taxon>Hypocreales</taxon>
        <taxon>Hypocreaceae</taxon>
        <taxon>Trichoderma</taxon>
    </lineage>
</organism>
<comment type="caution">
    <text evidence="2">The sequence shown here is derived from an EMBL/GenBank/DDBJ whole genome shotgun (WGS) entry which is preliminary data.</text>
</comment>
<protein>
    <submittedName>
        <fullName evidence="2">Uncharacterized protein</fullName>
    </submittedName>
</protein>
<reference evidence="2 3" key="1">
    <citation type="submission" date="2018-06" db="EMBL/GenBank/DDBJ databases">
        <title>Genome analysis of cellulolytic fungus Trichoderma lentiforme CFAM-422.</title>
        <authorList>
            <person name="Steindorff A.S."/>
            <person name="Formighieri E.F."/>
            <person name="Midorikawa G.E.O."/>
            <person name="Tamietti M.S."/>
            <person name="Ramos E.Z."/>
            <person name="Silva A.S."/>
            <person name="Bon E.P.S."/>
            <person name="Mendes T.D."/>
            <person name="Damaso M.C.T."/>
            <person name="Favaro L.C.L."/>
        </authorList>
    </citation>
    <scope>NUCLEOTIDE SEQUENCE [LARGE SCALE GENOMIC DNA]</scope>
    <source>
        <strain evidence="2 3">CFAM-422</strain>
    </source>
</reference>
<evidence type="ECO:0000313" key="2">
    <source>
        <dbReference type="EMBL" id="KAF3066257.1"/>
    </source>
</evidence>
<keyword evidence="3" id="KW-1185">Reference proteome</keyword>
<dbReference type="AlphaFoldDB" id="A0A9P4X9W0"/>
<feature type="region of interest" description="Disordered" evidence="1">
    <location>
        <begin position="79"/>
        <end position="133"/>
    </location>
</feature>
<evidence type="ECO:0000256" key="1">
    <source>
        <dbReference type="SAM" id="MobiDB-lite"/>
    </source>
</evidence>
<name>A0A9P4X9W0_9HYPO</name>
<evidence type="ECO:0000313" key="3">
    <source>
        <dbReference type="Proteomes" id="UP000801864"/>
    </source>
</evidence>
<feature type="region of interest" description="Disordered" evidence="1">
    <location>
        <begin position="1"/>
        <end position="41"/>
    </location>
</feature>
<gene>
    <name evidence="2" type="ORF">CFAM422_009351</name>
</gene>
<sequence length="264" mass="29854">MTDPLDDELASTRDYPEEMDLDREDIDLDDVVPDLNPLNSATGEVTDYMYFAGINRDLETGAPNRNRRPSIWLRDAGDSSHSYITSSYPRSGSLEQKSPSQNAATPSADPAKVKVAPSVKTDSRYGSVTHETPKLPQKLQAERILREPLDIGIERRLIEPPLDIVIERRLVGVPPFQGHEDATNSQTLYIGDQNVMGASKTRRYILEFVNHLYSHFQEPFADDKIRSVIGSLRDLLEAFAIKLGQTSQLQIKRDAMYFIYTQRE</sequence>
<proteinExistence type="predicted"/>
<feature type="compositionally biased region" description="Polar residues" evidence="1">
    <location>
        <begin position="79"/>
        <end position="105"/>
    </location>
</feature>
<accession>A0A9P4X9W0</accession>
<dbReference type="Proteomes" id="UP000801864">
    <property type="component" value="Unassembled WGS sequence"/>
</dbReference>
<feature type="compositionally biased region" description="Acidic residues" evidence="1">
    <location>
        <begin position="17"/>
        <end position="32"/>
    </location>
</feature>